<dbReference type="AlphaFoldDB" id="A0A6A6WPV3"/>
<dbReference type="EMBL" id="MU002589">
    <property type="protein sequence ID" value="KAF2785973.1"/>
    <property type="molecule type" value="Genomic_DNA"/>
</dbReference>
<reference evidence="1" key="1">
    <citation type="journal article" date="2020" name="Stud. Mycol.">
        <title>101 Dothideomycetes genomes: a test case for predicting lifestyles and emergence of pathogens.</title>
        <authorList>
            <person name="Haridas S."/>
            <person name="Albert R."/>
            <person name="Binder M."/>
            <person name="Bloem J."/>
            <person name="Labutti K."/>
            <person name="Salamov A."/>
            <person name="Andreopoulos B."/>
            <person name="Baker S."/>
            <person name="Barry K."/>
            <person name="Bills G."/>
            <person name="Bluhm B."/>
            <person name="Cannon C."/>
            <person name="Castanera R."/>
            <person name="Culley D."/>
            <person name="Daum C."/>
            <person name="Ezra D."/>
            <person name="Gonzalez J."/>
            <person name="Henrissat B."/>
            <person name="Kuo A."/>
            <person name="Liang C."/>
            <person name="Lipzen A."/>
            <person name="Lutzoni F."/>
            <person name="Magnuson J."/>
            <person name="Mondo S."/>
            <person name="Nolan M."/>
            <person name="Ohm R."/>
            <person name="Pangilinan J."/>
            <person name="Park H.-J."/>
            <person name="Ramirez L."/>
            <person name="Alfaro M."/>
            <person name="Sun H."/>
            <person name="Tritt A."/>
            <person name="Yoshinaga Y."/>
            <person name="Zwiers L.-H."/>
            <person name="Turgeon B."/>
            <person name="Goodwin S."/>
            <person name="Spatafora J."/>
            <person name="Crous P."/>
            <person name="Grigoriev I."/>
        </authorList>
    </citation>
    <scope>NUCLEOTIDE SEQUENCE</scope>
    <source>
        <strain evidence="1">CBS 109.77</strain>
    </source>
</reference>
<evidence type="ECO:0000313" key="1">
    <source>
        <dbReference type="EMBL" id="KAF2785973.1"/>
    </source>
</evidence>
<sequence>MWASIWTLLAGTTPRSRRRFGAILGHLFGYGFLRLMDSWIFRVLIEIVYRDTRLDNFSYRMMTLHACRSICLLSPYSYSFSSVLLQYVVVRYLHSLHCFNEDITISRSHYYGII</sequence>
<proteinExistence type="predicted"/>
<dbReference type="Proteomes" id="UP000799757">
    <property type="component" value="Unassembled WGS sequence"/>
</dbReference>
<evidence type="ECO:0000313" key="2">
    <source>
        <dbReference type="Proteomes" id="UP000799757"/>
    </source>
</evidence>
<name>A0A6A6WPV3_9PLEO</name>
<protein>
    <submittedName>
        <fullName evidence="1">Uncharacterized protein</fullName>
    </submittedName>
</protein>
<accession>A0A6A6WPV3</accession>
<keyword evidence="2" id="KW-1185">Reference proteome</keyword>
<organism evidence="1 2">
    <name type="scientific">Melanomma pulvis-pyrius CBS 109.77</name>
    <dbReference type="NCBI Taxonomy" id="1314802"/>
    <lineage>
        <taxon>Eukaryota</taxon>
        <taxon>Fungi</taxon>
        <taxon>Dikarya</taxon>
        <taxon>Ascomycota</taxon>
        <taxon>Pezizomycotina</taxon>
        <taxon>Dothideomycetes</taxon>
        <taxon>Pleosporomycetidae</taxon>
        <taxon>Pleosporales</taxon>
        <taxon>Melanommataceae</taxon>
        <taxon>Melanomma</taxon>
    </lineage>
</organism>
<gene>
    <name evidence="1" type="ORF">K505DRAFT_156709</name>
</gene>